<evidence type="ECO:0000256" key="2">
    <source>
        <dbReference type="SAM" id="SignalP"/>
    </source>
</evidence>
<name>A0ABZ2TTQ5_9FLAO</name>
<accession>A0ABZ2TTQ5</accession>
<evidence type="ECO:0000313" key="5">
    <source>
        <dbReference type="Proteomes" id="UP001491088"/>
    </source>
</evidence>
<evidence type="ECO:0000259" key="3">
    <source>
        <dbReference type="Pfam" id="PF18962"/>
    </source>
</evidence>
<dbReference type="Proteomes" id="UP001491088">
    <property type="component" value="Chromosome"/>
</dbReference>
<keyword evidence="5" id="KW-1185">Reference proteome</keyword>
<dbReference type="InterPro" id="IPR026444">
    <property type="entry name" value="Secre_tail"/>
</dbReference>
<feature type="domain" description="Secretion system C-terminal sorting" evidence="3">
    <location>
        <begin position="402"/>
        <end position="469"/>
    </location>
</feature>
<feature type="signal peptide" evidence="2">
    <location>
        <begin position="1"/>
        <end position="17"/>
    </location>
</feature>
<sequence length="472" mass="50375">MKKITLLLLLITAFGFAQNSVTVDGSQTWNGYVNAFNTSDDSYAFGFSYDVANLKTTLTSTSVTLQPNFAIWSAENTNPSWFDNTTTPNKYIEASSYVENNGLAGSDLTFSANLDAHTINSAYKVVAFIKALDPNNGYATVVNKNIVLTNGMSSFSVSATGAELQSGFIIQYGFSVTGALGDPANETSLGSVVVTENASNDSGNTTNDGVTIDGSKTYNGYVNAFNTADDSYAFGFSYDVANLKTTVNASTITLQPNFAIWTAENTNASWFDNPTTPNKYIEASSYVENNGLADSDLTFSANIDSYTIDAGYTVVAFIKALDPNNGYATVVNKSVTLTSSMTSFSVSALAAELQAGFIIQYGFSVKGALGNPSNEASLGSVVLSSNAAVASVERNSLLNISMYPNPTNNYLNISSDNIISKVSIYNILGKQVKNIQINEKSKNIDVSNLSKGVYMIKYTVDNTVGSSKFMKN</sequence>
<gene>
    <name evidence="4" type="ORF">WG950_03975</name>
</gene>
<reference evidence="4 5" key="1">
    <citation type="submission" date="2024-03" db="EMBL/GenBank/DDBJ databases">
        <authorList>
            <person name="Cao K."/>
        </authorList>
    </citation>
    <scope>NUCLEOTIDE SEQUENCE [LARGE SCALE GENOMIC DNA]</scope>
    <source>
        <strain evidence="4 5">MCCC 1K00696</strain>
    </source>
</reference>
<organism evidence="4 5">
    <name type="scientific">Polaribacter marinaquae</name>
    <dbReference type="NCBI Taxonomy" id="1642819"/>
    <lineage>
        <taxon>Bacteria</taxon>
        <taxon>Pseudomonadati</taxon>
        <taxon>Bacteroidota</taxon>
        <taxon>Flavobacteriia</taxon>
        <taxon>Flavobacteriales</taxon>
        <taxon>Flavobacteriaceae</taxon>
    </lineage>
</organism>
<proteinExistence type="predicted"/>
<dbReference type="RefSeq" id="WP_340934252.1">
    <property type="nucleotide sequence ID" value="NZ_CP150496.1"/>
</dbReference>
<evidence type="ECO:0000313" key="4">
    <source>
        <dbReference type="EMBL" id="WYW56423.1"/>
    </source>
</evidence>
<dbReference type="Pfam" id="PF18962">
    <property type="entry name" value="Por_Secre_tail"/>
    <property type="match status" value="1"/>
</dbReference>
<keyword evidence="1 2" id="KW-0732">Signal</keyword>
<feature type="chain" id="PRO_5047000142" evidence="2">
    <location>
        <begin position="18"/>
        <end position="472"/>
    </location>
</feature>
<evidence type="ECO:0000256" key="1">
    <source>
        <dbReference type="ARBA" id="ARBA00022729"/>
    </source>
</evidence>
<protein>
    <submittedName>
        <fullName evidence="4">T9SS type A sorting domain-containing protein</fullName>
    </submittedName>
</protein>
<dbReference type="EMBL" id="CP150496">
    <property type="protein sequence ID" value="WYW56423.1"/>
    <property type="molecule type" value="Genomic_DNA"/>
</dbReference>
<dbReference type="NCBIfam" id="TIGR04183">
    <property type="entry name" value="Por_Secre_tail"/>
    <property type="match status" value="1"/>
</dbReference>